<organism evidence="1">
    <name type="scientific">marine sediment metagenome</name>
    <dbReference type="NCBI Taxonomy" id="412755"/>
    <lineage>
        <taxon>unclassified sequences</taxon>
        <taxon>metagenomes</taxon>
        <taxon>ecological metagenomes</taxon>
    </lineage>
</organism>
<accession>A0A0F8X2Y8</accession>
<protein>
    <submittedName>
        <fullName evidence="1">Uncharacterized protein</fullName>
    </submittedName>
</protein>
<dbReference type="InterPro" id="IPR054196">
    <property type="entry name" value="DUF6901"/>
</dbReference>
<dbReference type="AlphaFoldDB" id="A0A0F8X2Y8"/>
<comment type="caution">
    <text evidence="1">The sequence shown here is derived from an EMBL/GenBank/DDBJ whole genome shotgun (WGS) entry which is preliminary data.</text>
</comment>
<sequence length="234" mass="26969">MADETLEFKYKFVFEDGKTTQFDLVMDPDTMLMRRDIPEPYPAWTELDSGKCPHCPLDSRMDTHCPVALNILAPVTVFKESISYEKADVYIASPERRYMKPTSIQEGLSSLVGLCMATSGCPHLDYLKPMVRFHLPFATSEETMYRVLSMYLFAQQMRAKQGYEPDWELKKLDKIYDNIRQVNKSFTERLRSIEVQDAALNALVNLDCFAISVKFSINFEMLDGVKNLFGAYMD</sequence>
<dbReference type="Pfam" id="PF21842">
    <property type="entry name" value="DUF6901"/>
    <property type="match status" value="1"/>
</dbReference>
<evidence type="ECO:0000313" key="1">
    <source>
        <dbReference type="EMBL" id="KKK55220.1"/>
    </source>
</evidence>
<gene>
    <name evidence="1" type="ORF">LCGC14_3076740</name>
</gene>
<reference evidence="1" key="1">
    <citation type="journal article" date="2015" name="Nature">
        <title>Complex archaea that bridge the gap between prokaryotes and eukaryotes.</title>
        <authorList>
            <person name="Spang A."/>
            <person name="Saw J.H."/>
            <person name="Jorgensen S.L."/>
            <person name="Zaremba-Niedzwiedzka K."/>
            <person name="Martijn J."/>
            <person name="Lind A.E."/>
            <person name="van Eijk R."/>
            <person name="Schleper C."/>
            <person name="Guy L."/>
            <person name="Ettema T.J."/>
        </authorList>
    </citation>
    <scope>NUCLEOTIDE SEQUENCE</scope>
</reference>
<dbReference type="EMBL" id="LAZR01065599">
    <property type="protein sequence ID" value="KKK55220.1"/>
    <property type="molecule type" value="Genomic_DNA"/>
</dbReference>
<name>A0A0F8X2Y8_9ZZZZ</name>
<proteinExistence type="predicted"/>
<feature type="non-terminal residue" evidence="1">
    <location>
        <position position="234"/>
    </location>
</feature>